<dbReference type="EMBL" id="KV417598">
    <property type="protein sequence ID" value="KZP15971.1"/>
    <property type="molecule type" value="Genomic_DNA"/>
</dbReference>
<dbReference type="OrthoDB" id="2832838at2759"/>
<gene>
    <name evidence="1" type="ORF">FIBSPDRAFT_866433</name>
</gene>
<proteinExistence type="predicted"/>
<organism evidence="1 2">
    <name type="scientific">Athelia psychrophila</name>
    <dbReference type="NCBI Taxonomy" id="1759441"/>
    <lineage>
        <taxon>Eukaryota</taxon>
        <taxon>Fungi</taxon>
        <taxon>Dikarya</taxon>
        <taxon>Basidiomycota</taxon>
        <taxon>Agaricomycotina</taxon>
        <taxon>Agaricomycetes</taxon>
        <taxon>Agaricomycetidae</taxon>
        <taxon>Atheliales</taxon>
        <taxon>Atheliaceae</taxon>
        <taxon>Athelia</taxon>
    </lineage>
</organism>
<accession>A0A166EPJ9</accession>
<protein>
    <submittedName>
        <fullName evidence="1">Uncharacterized protein</fullName>
    </submittedName>
</protein>
<dbReference type="Proteomes" id="UP000076532">
    <property type="component" value="Unassembled WGS sequence"/>
</dbReference>
<reference evidence="1 2" key="1">
    <citation type="journal article" date="2016" name="Mol. Biol. Evol.">
        <title>Comparative Genomics of Early-Diverging Mushroom-Forming Fungi Provides Insights into the Origins of Lignocellulose Decay Capabilities.</title>
        <authorList>
            <person name="Nagy L.G."/>
            <person name="Riley R."/>
            <person name="Tritt A."/>
            <person name="Adam C."/>
            <person name="Daum C."/>
            <person name="Floudas D."/>
            <person name="Sun H."/>
            <person name="Yadav J.S."/>
            <person name="Pangilinan J."/>
            <person name="Larsson K.H."/>
            <person name="Matsuura K."/>
            <person name="Barry K."/>
            <person name="Labutti K."/>
            <person name="Kuo R."/>
            <person name="Ohm R.A."/>
            <person name="Bhattacharya S.S."/>
            <person name="Shirouzu T."/>
            <person name="Yoshinaga Y."/>
            <person name="Martin F.M."/>
            <person name="Grigoriev I.V."/>
            <person name="Hibbett D.S."/>
        </authorList>
    </citation>
    <scope>NUCLEOTIDE SEQUENCE [LARGE SCALE GENOMIC DNA]</scope>
    <source>
        <strain evidence="1 2">CBS 109695</strain>
    </source>
</reference>
<evidence type="ECO:0000313" key="1">
    <source>
        <dbReference type="EMBL" id="KZP15971.1"/>
    </source>
</evidence>
<evidence type="ECO:0000313" key="2">
    <source>
        <dbReference type="Proteomes" id="UP000076532"/>
    </source>
</evidence>
<sequence length="62" mass="6881">MLLPRCASLEPARPLRSMELRNLQWAALSLDASAPLTSTFQSLTAFRIHHATFPHAQNLPSP</sequence>
<dbReference type="AlphaFoldDB" id="A0A166EPJ9"/>
<name>A0A166EPJ9_9AGAM</name>
<keyword evidence="2" id="KW-1185">Reference proteome</keyword>